<evidence type="ECO:0000259" key="8">
    <source>
        <dbReference type="Pfam" id="PF00534"/>
    </source>
</evidence>
<dbReference type="STRING" id="1797985.A2Y83_04195"/>
<dbReference type="GO" id="GO:0009011">
    <property type="term" value="F:alpha-1,4-glucan glucosyltransferase (ADP-glucose donor) activity"/>
    <property type="evidence" value="ECO:0007669"/>
    <property type="project" value="UniProtKB-UniRule"/>
</dbReference>
<evidence type="ECO:0000313" key="10">
    <source>
        <dbReference type="EMBL" id="OGF21006.1"/>
    </source>
</evidence>
<proteinExistence type="inferred from homology"/>
<comment type="pathway">
    <text evidence="7">Glycan biosynthesis; glycogen biosynthesis.</text>
</comment>
<evidence type="ECO:0000313" key="11">
    <source>
        <dbReference type="Proteomes" id="UP000178323"/>
    </source>
</evidence>
<reference evidence="10 11" key="1">
    <citation type="journal article" date="2016" name="Nat. Commun.">
        <title>Thousands of microbial genomes shed light on interconnected biogeochemical processes in an aquifer system.</title>
        <authorList>
            <person name="Anantharaman K."/>
            <person name="Brown C.T."/>
            <person name="Hug L.A."/>
            <person name="Sharon I."/>
            <person name="Castelle C.J."/>
            <person name="Probst A.J."/>
            <person name="Thomas B.C."/>
            <person name="Singh A."/>
            <person name="Wilkins M.J."/>
            <person name="Karaoz U."/>
            <person name="Brodie E.L."/>
            <person name="Williams K.H."/>
            <person name="Hubbard S.S."/>
            <person name="Banfield J.F."/>
        </authorList>
    </citation>
    <scope>NUCLEOTIDE SEQUENCE [LARGE SCALE GENOMIC DNA]</scope>
</reference>
<keyword evidence="6 7" id="KW-0320">Glycogen biosynthesis</keyword>
<evidence type="ECO:0000256" key="5">
    <source>
        <dbReference type="ARBA" id="ARBA00022679"/>
    </source>
</evidence>
<comment type="function">
    <text evidence="2 7">Synthesizes alpha-1,4-glucan chains using ADP-glucose.</text>
</comment>
<feature type="domain" description="Starch synthase catalytic" evidence="9">
    <location>
        <begin position="6"/>
        <end position="244"/>
    </location>
</feature>
<dbReference type="Gene3D" id="3.40.50.2000">
    <property type="entry name" value="Glycogen Phosphorylase B"/>
    <property type="match status" value="2"/>
</dbReference>
<evidence type="ECO:0000256" key="2">
    <source>
        <dbReference type="ARBA" id="ARBA00002764"/>
    </source>
</evidence>
<dbReference type="InterPro" id="IPR011835">
    <property type="entry name" value="GS/SS"/>
</dbReference>
<dbReference type="PANTHER" id="PTHR45825">
    <property type="entry name" value="GRANULE-BOUND STARCH SYNTHASE 1, CHLOROPLASTIC/AMYLOPLASTIC"/>
    <property type="match status" value="1"/>
</dbReference>
<dbReference type="Pfam" id="PF08323">
    <property type="entry name" value="Glyco_transf_5"/>
    <property type="match status" value="1"/>
</dbReference>
<gene>
    <name evidence="7" type="primary">glgA</name>
    <name evidence="10" type="ORF">A2Y83_04195</name>
</gene>
<dbReference type="Proteomes" id="UP000178323">
    <property type="component" value="Unassembled WGS sequence"/>
</dbReference>
<name>A0A1F5S2Y6_9BACT</name>
<dbReference type="PANTHER" id="PTHR45825:SF11">
    <property type="entry name" value="ALPHA AMYLASE DOMAIN-CONTAINING PROTEIN"/>
    <property type="match status" value="1"/>
</dbReference>
<comment type="catalytic activity">
    <reaction evidence="1 7">
        <text>[(1-&gt;4)-alpha-D-glucosyl](n) + ADP-alpha-D-glucose = [(1-&gt;4)-alpha-D-glucosyl](n+1) + ADP + H(+)</text>
        <dbReference type="Rhea" id="RHEA:18189"/>
        <dbReference type="Rhea" id="RHEA-COMP:9584"/>
        <dbReference type="Rhea" id="RHEA-COMP:9587"/>
        <dbReference type="ChEBI" id="CHEBI:15378"/>
        <dbReference type="ChEBI" id="CHEBI:15444"/>
        <dbReference type="ChEBI" id="CHEBI:57498"/>
        <dbReference type="ChEBI" id="CHEBI:456216"/>
        <dbReference type="EC" id="2.4.1.21"/>
    </reaction>
</comment>
<dbReference type="GO" id="GO:0005978">
    <property type="term" value="P:glycogen biosynthetic process"/>
    <property type="evidence" value="ECO:0007669"/>
    <property type="project" value="UniProtKB-UniRule"/>
</dbReference>
<comment type="caution">
    <text evidence="10">The sequence shown here is derived from an EMBL/GenBank/DDBJ whole genome shotgun (WGS) entry which is preliminary data.</text>
</comment>
<organism evidence="10 11">
    <name type="scientific">Candidatus Falkowbacteria bacterium RBG_13_39_14</name>
    <dbReference type="NCBI Taxonomy" id="1797985"/>
    <lineage>
        <taxon>Bacteria</taxon>
        <taxon>Candidatus Falkowiibacteriota</taxon>
    </lineage>
</organism>
<evidence type="ECO:0000256" key="1">
    <source>
        <dbReference type="ARBA" id="ARBA00001478"/>
    </source>
</evidence>
<dbReference type="UniPathway" id="UPA00164"/>
<accession>A0A1F5S2Y6</accession>
<evidence type="ECO:0000256" key="6">
    <source>
        <dbReference type="ARBA" id="ARBA00023056"/>
    </source>
</evidence>
<dbReference type="SUPFAM" id="SSF53756">
    <property type="entry name" value="UDP-Glycosyltransferase/glycogen phosphorylase"/>
    <property type="match status" value="1"/>
</dbReference>
<keyword evidence="5 7" id="KW-0808">Transferase</keyword>
<dbReference type="InterPro" id="IPR013534">
    <property type="entry name" value="Starch_synth_cat_dom"/>
</dbReference>
<dbReference type="GO" id="GO:0004373">
    <property type="term" value="F:alpha-1,4-glucan glucosyltransferase (UDP-glucose donor) activity"/>
    <property type="evidence" value="ECO:0007669"/>
    <property type="project" value="InterPro"/>
</dbReference>
<comment type="similarity">
    <text evidence="3 7">Belongs to the glycosyltransferase 1 family. Bacterial/plant glycogen synthase subfamily.</text>
</comment>
<dbReference type="AlphaFoldDB" id="A0A1F5S2Y6"/>
<feature type="domain" description="Glycosyl transferase family 1" evidence="8">
    <location>
        <begin position="293"/>
        <end position="456"/>
    </location>
</feature>
<feature type="binding site" evidence="7">
    <location>
        <position position="19"/>
    </location>
    <ligand>
        <name>ADP-alpha-D-glucose</name>
        <dbReference type="ChEBI" id="CHEBI:57498"/>
    </ligand>
</feature>
<keyword evidence="4 7" id="KW-0328">Glycosyltransferase</keyword>
<sequence>MPNNLKIVSISSQVAPYSKTGGLGDVARSLPKAFKTLGHQSIIITPFYEQIIDAEKYKLKKIAEGIVINIDDNNKQPVDFWEAAADKSARIYFIGNQKFFSKHKHIYGSSHENARFLFFDLASIELMRFLNFNPDIIQCHDWHAGLVPYFLQKRHKDDILFKNSLLVYTIHILTFQFGQNWWEVPLEHKDYGRNGIPEFDNPSIEYVNFAKRGILNADIITTVSEQYASEILTKKFGEDLHRILINRKNNLYGIINGIDYDDYNPATDPGLAKNYSISELDRKGENKLYLQKKFNLPQNPEIPVLSMVTRITEQKGFDLLFKIIEPMMRLDLQLVIMGGGDKKYEAEIRKACKKYPEKVGAHLEFDPIHATQVYAGSDMIIMPSRFEPCGLNQMISIRYGSIPIVHSIGGLVDTITDFNPRTFRGNGFAFKEYHSHDLLMAITRAVETYKHKEIWGRLLLKAMEQSFSWELPARKYIKLFRKVLREKREKKLEISMSVGK</sequence>
<dbReference type="NCBIfam" id="TIGR02095">
    <property type="entry name" value="glgA"/>
    <property type="match status" value="1"/>
</dbReference>
<dbReference type="InterPro" id="IPR001296">
    <property type="entry name" value="Glyco_trans_1"/>
</dbReference>
<dbReference type="Pfam" id="PF00534">
    <property type="entry name" value="Glycos_transf_1"/>
    <property type="match status" value="1"/>
</dbReference>
<dbReference type="EC" id="2.4.1.21" evidence="7"/>
<dbReference type="CDD" id="cd03791">
    <property type="entry name" value="GT5_Glycogen_synthase_DULL1-like"/>
    <property type="match status" value="1"/>
</dbReference>
<dbReference type="HAMAP" id="MF_00484">
    <property type="entry name" value="Glycogen_synth"/>
    <property type="match status" value="1"/>
</dbReference>
<evidence type="ECO:0000259" key="9">
    <source>
        <dbReference type="Pfam" id="PF08323"/>
    </source>
</evidence>
<evidence type="ECO:0000256" key="7">
    <source>
        <dbReference type="HAMAP-Rule" id="MF_00484"/>
    </source>
</evidence>
<evidence type="ECO:0000256" key="3">
    <source>
        <dbReference type="ARBA" id="ARBA00010281"/>
    </source>
</evidence>
<evidence type="ECO:0000256" key="4">
    <source>
        <dbReference type="ARBA" id="ARBA00022676"/>
    </source>
</evidence>
<dbReference type="EMBL" id="MFFS01000074">
    <property type="protein sequence ID" value="OGF21006.1"/>
    <property type="molecule type" value="Genomic_DNA"/>
</dbReference>
<protein>
    <recommendedName>
        <fullName evidence="7">Glycogen synthase</fullName>
        <ecNumber evidence="7">2.4.1.21</ecNumber>
    </recommendedName>
    <alternativeName>
        <fullName evidence="7">Starch [bacterial glycogen] synthase</fullName>
    </alternativeName>
</protein>